<dbReference type="PANTHER" id="PTHR43329">
    <property type="entry name" value="EPOXIDE HYDROLASE"/>
    <property type="match status" value="1"/>
</dbReference>
<proteinExistence type="predicted"/>
<dbReference type="InterPro" id="IPR029058">
    <property type="entry name" value="AB_hydrolase_fold"/>
</dbReference>
<evidence type="ECO:0000256" key="1">
    <source>
        <dbReference type="ARBA" id="ARBA00022801"/>
    </source>
</evidence>
<accession>A0ABQ4SYV0</accession>
<dbReference type="Proteomes" id="UP001055102">
    <property type="component" value="Unassembled WGS sequence"/>
</dbReference>
<reference evidence="3" key="2">
    <citation type="submission" date="2021-08" db="EMBL/GenBank/DDBJ databases">
        <authorList>
            <person name="Tani A."/>
            <person name="Ola A."/>
            <person name="Ogura Y."/>
            <person name="Katsura K."/>
            <person name="Hayashi T."/>
        </authorList>
    </citation>
    <scope>NUCLEOTIDE SEQUENCE</scope>
    <source>
        <strain evidence="3">LMG 23639</strain>
    </source>
</reference>
<dbReference type="GO" id="GO:0016787">
    <property type="term" value="F:hydrolase activity"/>
    <property type="evidence" value="ECO:0007669"/>
    <property type="project" value="UniProtKB-KW"/>
</dbReference>
<name>A0ABQ4SYV0_9HYPH</name>
<dbReference type="InterPro" id="IPR000639">
    <property type="entry name" value="Epox_hydrolase-like"/>
</dbReference>
<sequence length="406" mass="44221">MTARGPRAGGATRWGYPVYDAGTAYMTGIDPVPAAVLPPGIRARLVPDVNGLAFHVLEVGSAGERPSLLLLHGFPELAYSWRRVMVPLAEAGFHVVAPDQRGYGRTSPAPVGYSDDLAPFGILNLVRDMVALASALDIPAFAGVVGHDYGASVAAACALVRPDLFRSLVIMSAPFLGAPAWPLPPPRSSDPINDALAALERPRKHYQAYFATSEANGHMWRDPRGVHDFLRAYFHVKSGDWVGNWPFELGSWAAEELARMPDYYIMPLALGMAETVAPEMPSASAIEACAWLTERELGFYSGEYARTGFQGGLQWYRGRIDGSLARGLSLFSGRTIDCPALFIAGDRDWGARQIPDGIETMRTRAFSRMREPHFVAGAGHWVQQERPEETAAAIIAFLNEPGRDRD</sequence>
<keyword evidence="4" id="KW-1185">Reference proteome</keyword>
<feature type="domain" description="AB hydrolase-1" evidence="2">
    <location>
        <begin position="66"/>
        <end position="183"/>
    </location>
</feature>
<dbReference type="InterPro" id="IPR000073">
    <property type="entry name" value="AB_hydrolase_1"/>
</dbReference>
<evidence type="ECO:0000313" key="4">
    <source>
        <dbReference type="Proteomes" id="UP001055102"/>
    </source>
</evidence>
<keyword evidence="1 3" id="KW-0378">Hydrolase</keyword>
<evidence type="ECO:0000313" key="3">
    <source>
        <dbReference type="EMBL" id="GJE07088.1"/>
    </source>
</evidence>
<protein>
    <submittedName>
        <fullName evidence="3">Epoxide hydrolase A</fullName>
    </submittedName>
</protein>
<dbReference type="PRINTS" id="PR00111">
    <property type="entry name" value="ABHYDROLASE"/>
</dbReference>
<dbReference type="Pfam" id="PF00561">
    <property type="entry name" value="Abhydrolase_1"/>
    <property type="match status" value="1"/>
</dbReference>
<dbReference type="SUPFAM" id="SSF53474">
    <property type="entry name" value="alpha/beta-Hydrolases"/>
    <property type="match status" value="1"/>
</dbReference>
<gene>
    <name evidence="3" type="primary">ephA_1</name>
    <name evidence="3" type="ORF">AOPFMNJM_2412</name>
</gene>
<dbReference type="PRINTS" id="PR00412">
    <property type="entry name" value="EPOXHYDRLASE"/>
</dbReference>
<reference evidence="3" key="1">
    <citation type="journal article" date="2021" name="Front. Microbiol.">
        <title>Comprehensive Comparative Genomics and Phenotyping of Methylobacterium Species.</title>
        <authorList>
            <person name="Alessa O."/>
            <person name="Ogura Y."/>
            <person name="Fujitani Y."/>
            <person name="Takami H."/>
            <person name="Hayashi T."/>
            <person name="Sahin N."/>
            <person name="Tani A."/>
        </authorList>
    </citation>
    <scope>NUCLEOTIDE SEQUENCE</scope>
    <source>
        <strain evidence="3">LMG 23639</strain>
    </source>
</reference>
<organism evidence="3 4">
    <name type="scientific">Methylobacterium jeotgali</name>
    <dbReference type="NCBI Taxonomy" id="381630"/>
    <lineage>
        <taxon>Bacteria</taxon>
        <taxon>Pseudomonadati</taxon>
        <taxon>Pseudomonadota</taxon>
        <taxon>Alphaproteobacteria</taxon>
        <taxon>Hyphomicrobiales</taxon>
        <taxon>Methylobacteriaceae</taxon>
        <taxon>Methylobacterium</taxon>
    </lineage>
</organism>
<comment type="caution">
    <text evidence="3">The sequence shown here is derived from an EMBL/GenBank/DDBJ whole genome shotgun (WGS) entry which is preliminary data.</text>
</comment>
<dbReference type="EMBL" id="BPQR01000040">
    <property type="protein sequence ID" value="GJE07088.1"/>
    <property type="molecule type" value="Genomic_DNA"/>
</dbReference>
<evidence type="ECO:0000259" key="2">
    <source>
        <dbReference type="Pfam" id="PF00561"/>
    </source>
</evidence>
<dbReference type="Gene3D" id="3.40.50.1820">
    <property type="entry name" value="alpha/beta hydrolase"/>
    <property type="match status" value="1"/>
</dbReference>